<dbReference type="EMBL" id="ACIM02000001">
    <property type="protein sequence ID" value="EEW96434.1"/>
    <property type="molecule type" value="Genomic_DNA"/>
</dbReference>
<dbReference type="GeneID" id="78277124"/>
<dbReference type="eggNOG" id="COG0177">
    <property type="taxonomic scope" value="Bacteria"/>
</dbReference>
<dbReference type="SMART" id="SM00525">
    <property type="entry name" value="FES"/>
    <property type="match status" value="1"/>
</dbReference>
<keyword evidence="11 12" id="KW-0326">Glycosidase</keyword>
<comment type="catalytic activity">
    <reaction evidence="12">
        <text>2'-deoxyribonucleotide-(2'-deoxyribose 5'-phosphate)-2'-deoxyribonucleotide-DNA = a 3'-end 2'-deoxyribonucleotide-(2,3-dehydro-2,3-deoxyribose 5'-phosphate)-DNA + a 5'-end 5'-phospho-2'-deoxyribonucleoside-DNA + H(+)</text>
        <dbReference type="Rhea" id="RHEA:66592"/>
        <dbReference type="Rhea" id="RHEA-COMP:13180"/>
        <dbReference type="Rhea" id="RHEA-COMP:16897"/>
        <dbReference type="Rhea" id="RHEA-COMP:17067"/>
        <dbReference type="ChEBI" id="CHEBI:15378"/>
        <dbReference type="ChEBI" id="CHEBI:136412"/>
        <dbReference type="ChEBI" id="CHEBI:157695"/>
        <dbReference type="ChEBI" id="CHEBI:167181"/>
        <dbReference type="EC" id="4.2.99.18"/>
    </reaction>
</comment>
<dbReference type="FunFam" id="1.10.1670.10:FF:000001">
    <property type="entry name" value="Endonuclease III"/>
    <property type="match status" value="1"/>
</dbReference>
<comment type="cofactor">
    <cofactor evidence="12">
        <name>[4Fe-4S] cluster</name>
        <dbReference type="ChEBI" id="CHEBI:49883"/>
    </cofactor>
    <text evidence="12">Binds 1 [4Fe-4S] cluster.</text>
</comment>
<dbReference type="GO" id="GO:0019104">
    <property type="term" value="F:DNA N-glycosylase activity"/>
    <property type="evidence" value="ECO:0007669"/>
    <property type="project" value="UniProtKB-UniRule"/>
</dbReference>
<evidence type="ECO:0000313" key="14">
    <source>
        <dbReference type="EMBL" id="EEW96434.1"/>
    </source>
</evidence>
<dbReference type="PROSITE" id="PS01155">
    <property type="entry name" value="ENDONUCLEASE_III_2"/>
    <property type="match status" value="1"/>
</dbReference>
<dbReference type="PANTHER" id="PTHR10359:SF18">
    <property type="entry name" value="ENDONUCLEASE III"/>
    <property type="match status" value="1"/>
</dbReference>
<evidence type="ECO:0000256" key="6">
    <source>
        <dbReference type="ARBA" id="ARBA00023004"/>
    </source>
</evidence>
<feature type="binding site" evidence="12">
    <location>
        <position position="205"/>
    </location>
    <ligand>
        <name>[4Fe-4S] cluster</name>
        <dbReference type="ChEBI" id="CHEBI:49883"/>
    </ligand>
</feature>
<protein>
    <recommendedName>
        <fullName evidence="12">Endonuclease III</fullName>
        <ecNumber evidence="12">4.2.99.18</ecNumber>
    </recommendedName>
    <alternativeName>
        <fullName evidence="12">DNA-(apurinic or apyrimidinic site) lyase</fullName>
    </alternativeName>
</protein>
<keyword evidence="7 12" id="KW-0411">Iron-sulfur</keyword>
<keyword evidence="2 12" id="KW-0004">4Fe-4S</keyword>
<keyword evidence="10 12" id="KW-0456">Lyase</keyword>
<dbReference type="GO" id="GO:0006285">
    <property type="term" value="P:base-excision repair, AP site formation"/>
    <property type="evidence" value="ECO:0007669"/>
    <property type="project" value="TreeGrafter"/>
</dbReference>
<evidence type="ECO:0000313" key="15">
    <source>
        <dbReference type="Proteomes" id="UP000004736"/>
    </source>
</evidence>
<dbReference type="AlphaFoldDB" id="C9LRA5"/>
<proteinExistence type="inferred from homology"/>
<evidence type="ECO:0000256" key="11">
    <source>
        <dbReference type="ARBA" id="ARBA00023295"/>
    </source>
</evidence>
<sequence length="219" mass="24663">MRVTKAVKAEQLRRLADVYKNEGTMLTYGSSFTLLVAVILSAQCTDKRVNIITNRIFPRLGTPEKMGALSQTELEKEIHDCGLYRAKAKNLLGMCHMLISRYGGKVPEDFDELVKLPGVGRKTANVVRSVAFGYPAIAVDTHVFRVSNRLKLSVGDTPDQVEEGLKKVIPMRNWSNAHHWLIWHGRRVCHARRPSCETCFLADVCPSCSVKVEAWKPRK</sequence>
<feature type="binding site" evidence="12">
    <location>
        <position position="199"/>
    </location>
    <ligand>
        <name>[4Fe-4S] cluster</name>
        <dbReference type="ChEBI" id="CHEBI:49883"/>
    </ligand>
</feature>
<dbReference type="InterPro" id="IPR023170">
    <property type="entry name" value="HhH_base_excis_C"/>
</dbReference>
<accession>C9LRA5</accession>
<name>C9LRA5_9FIRM</name>
<dbReference type="STRING" id="592028.GCWU000321_00379"/>
<evidence type="ECO:0000256" key="4">
    <source>
        <dbReference type="ARBA" id="ARBA00022763"/>
    </source>
</evidence>
<dbReference type="GO" id="GO:0051539">
    <property type="term" value="F:4 iron, 4 sulfur cluster binding"/>
    <property type="evidence" value="ECO:0007669"/>
    <property type="project" value="UniProtKB-UniRule"/>
</dbReference>
<dbReference type="PANTHER" id="PTHR10359">
    <property type="entry name" value="A/G-SPECIFIC ADENINE GLYCOSYLASE/ENDONUCLEASE III"/>
    <property type="match status" value="1"/>
</dbReference>
<gene>
    <name evidence="12 14" type="primary">nth</name>
    <name evidence="14" type="ORF">GCWU000321_00379</name>
</gene>
<comment type="caution">
    <text evidence="14">The sequence shown here is derived from an EMBL/GenBank/DDBJ whole genome shotgun (WGS) entry which is preliminary data.</text>
</comment>
<dbReference type="SUPFAM" id="SSF48150">
    <property type="entry name" value="DNA-glycosylase"/>
    <property type="match status" value="1"/>
</dbReference>
<dbReference type="EC" id="4.2.99.18" evidence="12"/>
<keyword evidence="4 12" id="KW-0227">DNA damage</keyword>
<dbReference type="HAMAP" id="MF_00942">
    <property type="entry name" value="Nth"/>
    <property type="match status" value="1"/>
</dbReference>
<dbReference type="Pfam" id="PF00730">
    <property type="entry name" value="HhH-GPD"/>
    <property type="match status" value="1"/>
</dbReference>
<keyword evidence="9 12" id="KW-0234">DNA repair</keyword>
<evidence type="ECO:0000256" key="1">
    <source>
        <dbReference type="ARBA" id="ARBA00008343"/>
    </source>
</evidence>
<dbReference type="Pfam" id="PF00633">
    <property type="entry name" value="HHH"/>
    <property type="match status" value="1"/>
</dbReference>
<dbReference type="InterPro" id="IPR000445">
    <property type="entry name" value="HhH_motif"/>
</dbReference>
<keyword evidence="8 12" id="KW-0238">DNA-binding</keyword>
<evidence type="ECO:0000256" key="8">
    <source>
        <dbReference type="ARBA" id="ARBA00023125"/>
    </source>
</evidence>
<keyword evidence="3 12" id="KW-0479">Metal-binding</keyword>
<dbReference type="RefSeq" id="WP_007069367.1">
    <property type="nucleotide sequence ID" value="NZ_GG698602.1"/>
</dbReference>
<keyword evidence="14" id="KW-0255">Endonuclease</keyword>
<dbReference type="CDD" id="cd00056">
    <property type="entry name" value="ENDO3c"/>
    <property type="match status" value="1"/>
</dbReference>
<comment type="function">
    <text evidence="12">DNA repair enzyme that has both DNA N-glycosylase activity and AP-lyase activity. The DNA N-glycosylase activity releases various damaged pyrimidines from DNA by cleaving the N-glycosidic bond, leaving an AP (apurinic/apyrimidinic) site. The AP-lyase activity cleaves the phosphodiester bond 3' to the AP site by a beta-elimination, leaving a 3'-terminal unsaturated sugar and a product with a terminal 5'-phosphate.</text>
</comment>
<evidence type="ECO:0000256" key="3">
    <source>
        <dbReference type="ARBA" id="ARBA00022723"/>
    </source>
</evidence>
<dbReference type="InterPro" id="IPR003265">
    <property type="entry name" value="HhH-GPD_domain"/>
</dbReference>
<dbReference type="SMART" id="SM00478">
    <property type="entry name" value="ENDO3c"/>
    <property type="match status" value="1"/>
</dbReference>
<dbReference type="InterPro" id="IPR011257">
    <property type="entry name" value="DNA_glycosylase"/>
</dbReference>
<organism evidence="14 15">
    <name type="scientific">Dialister invisus DSM 15470</name>
    <dbReference type="NCBI Taxonomy" id="592028"/>
    <lineage>
        <taxon>Bacteria</taxon>
        <taxon>Bacillati</taxon>
        <taxon>Bacillota</taxon>
        <taxon>Negativicutes</taxon>
        <taxon>Veillonellales</taxon>
        <taxon>Veillonellaceae</taxon>
        <taxon>Dialister</taxon>
    </lineage>
</organism>
<dbReference type="OrthoDB" id="9800977at2"/>
<dbReference type="FunFam" id="1.10.340.30:FF:000001">
    <property type="entry name" value="Endonuclease III"/>
    <property type="match status" value="1"/>
</dbReference>
<dbReference type="Gene3D" id="1.10.340.30">
    <property type="entry name" value="Hypothetical protein, domain 2"/>
    <property type="match status" value="1"/>
</dbReference>
<dbReference type="InterPro" id="IPR005759">
    <property type="entry name" value="Nth"/>
</dbReference>
<keyword evidence="15" id="KW-1185">Reference proteome</keyword>
<dbReference type="GO" id="GO:0140078">
    <property type="term" value="F:class I DNA-(apurinic or apyrimidinic site) endonuclease activity"/>
    <property type="evidence" value="ECO:0007669"/>
    <property type="project" value="UniProtKB-EC"/>
</dbReference>
<dbReference type="GO" id="GO:0003677">
    <property type="term" value="F:DNA binding"/>
    <property type="evidence" value="ECO:0007669"/>
    <property type="project" value="UniProtKB-UniRule"/>
</dbReference>
<evidence type="ECO:0000259" key="13">
    <source>
        <dbReference type="SMART" id="SM00478"/>
    </source>
</evidence>
<feature type="binding site" evidence="12">
    <location>
        <position position="196"/>
    </location>
    <ligand>
        <name>[4Fe-4S] cluster</name>
        <dbReference type="ChEBI" id="CHEBI:49883"/>
    </ligand>
</feature>
<evidence type="ECO:0000256" key="5">
    <source>
        <dbReference type="ARBA" id="ARBA00022801"/>
    </source>
</evidence>
<dbReference type="PIRSF" id="PIRSF001435">
    <property type="entry name" value="Nth"/>
    <property type="match status" value="1"/>
</dbReference>
<keyword evidence="6 12" id="KW-0408">Iron</keyword>
<dbReference type="Pfam" id="PF10576">
    <property type="entry name" value="EndIII_4Fe-2S"/>
    <property type="match status" value="1"/>
</dbReference>
<comment type="similarity">
    <text evidence="1 12">Belongs to the Nth/MutY family.</text>
</comment>
<dbReference type="GO" id="GO:0046872">
    <property type="term" value="F:metal ion binding"/>
    <property type="evidence" value="ECO:0007669"/>
    <property type="project" value="UniProtKB-KW"/>
</dbReference>
<dbReference type="InterPro" id="IPR003651">
    <property type="entry name" value="Endonuclease3_FeS-loop_motif"/>
</dbReference>
<evidence type="ECO:0000256" key="12">
    <source>
        <dbReference type="HAMAP-Rule" id="MF_00942"/>
    </source>
</evidence>
<dbReference type="InterPro" id="IPR004036">
    <property type="entry name" value="Endonuclease-III-like_CS2"/>
</dbReference>
<evidence type="ECO:0000256" key="2">
    <source>
        <dbReference type="ARBA" id="ARBA00022485"/>
    </source>
</evidence>
<evidence type="ECO:0000256" key="7">
    <source>
        <dbReference type="ARBA" id="ARBA00023014"/>
    </source>
</evidence>
<dbReference type="Gene3D" id="1.10.1670.10">
    <property type="entry name" value="Helix-hairpin-Helix base-excision DNA repair enzymes (C-terminal)"/>
    <property type="match status" value="1"/>
</dbReference>
<feature type="binding site" evidence="12">
    <location>
        <position position="189"/>
    </location>
    <ligand>
        <name>[4Fe-4S] cluster</name>
        <dbReference type="ChEBI" id="CHEBI:49883"/>
    </ligand>
</feature>
<evidence type="ECO:0000256" key="10">
    <source>
        <dbReference type="ARBA" id="ARBA00023239"/>
    </source>
</evidence>
<dbReference type="Proteomes" id="UP000004736">
    <property type="component" value="Unassembled WGS sequence"/>
</dbReference>
<reference evidence="14" key="1">
    <citation type="submission" date="2009-09" db="EMBL/GenBank/DDBJ databases">
        <authorList>
            <person name="Weinstock G."/>
            <person name="Sodergren E."/>
            <person name="Clifton S."/>
            <person name="Fulton L."/>
            <person name="Fulton B."/>
            <person name="Courtney L."/>
            <person name="Fronick C."/>
            <person name="Harrison M."/>
            <person name="Strong C."/>
            <person name="Farmer C."/>
            <person name="Delahaunty K."/>
            <person name="Markovic C."/>
            <person name="Hall O."/>
            <person name="Minx P."/>
            <person name="Tomlinson C."/>
            <person name="Mitreva M."/>
            <person name="Nelson J."/>
            <person name="Hou S."/>
            <person name="Wollam A."/>
            <person name="Pepin K.H."/>
            <person name="Johnson M."/>
            <person name="Bhonagiri V."/>
            <person name="Nash W.E."/>
            <person name="Warren W."/>
            <person name="Chinwalla A."/>
            <person name="Mardis E.R."/>
            <person name="Wilson R.K."/>
        </authorList>
    </citation>
    <scope>NUCLEOTIDE SEQUENCE [LARGE SCALE GENOMIC DNA]</scope>
    <source>
        <strain evidence="14">DSM 15470</strain>
    </source>
</reference>
<dbReference type="HOGENOM" id="CLU_012862_3_3_9"/>
<evidence type="ECO:0000256" key="9">
    <source>
        <dbReference type="ARBA" id="ARBA00023204"/>
    </source>
</evidence>
<keyword evidence="5 12" id="KW-0378">Hydrolase</keyword>
<feature type="domain" description="HhH-GPD" evidence="13">
    <location>
        <begin position="40"/>
        <end position="187"/>
    </location>
</feature>
<dbReference type="NCBIfam" id="TIGR01083">
    <property type="entry name" value="nth"/>
    <property type="match status" value="1"/>
</dbReference>
<keyword evidence="14" id="KW-0540">Nuclease</keyword>